<organism evidence="1">
    <name type="scientific">Myoviridae sp. ctagO6</name>
    <dbReference type="NCBI Taxonomy" id="2826667"/>
    <lineage>
        <taxon>Viruses</taxon>
        <taxon>Duplodnaviria</taxon>
        <taxon>Heunggongvirae</taxon>
        <taxon>Uroviricota</taxon>
        <taxon>Caudoviricetes</taxon>
    </lineage>
</organism>
<evidence type="ECO:0000313" key="1">
    <source>
        <dbReference type="EMBL" id="DAD96321.1"/>
    </source>
</evidence>
<sequence length="72" mass="8331">MQVFEDKQDVAPVCECIMCGDEIYPGEIVWDTDEGAVHIDCCREYINEHYMYSADAAEDLMRLLRIPTRNAE</sequence>
<protein>
    <submittedName>
        <fullName evidence="1">Vacuolar sorting protein 39 domain 2</fullName>
    </submittedName>
</protein>
<proteinExistence type="predicted"/>
<reference evidence="1" key="1">
    <citation type="journal article" date="2021" name="Proc. Natl. Acad. Sci. U.S.A.">
        <title>A Catalog of Tens of Thousands of Viruses from Human Metagenomes Reveals Hidden Associations with Chronic Diseases.</title>
        <authorList>
            <person name="Tisza M.J."/>
            <person name="Buck C.B."/>
        </authorList>
    </citation>
    <scope>NUCLEOTIDE SEQUENCE</scope>
    <source>
        <strain evidence="1">CtagO6</strain>
    </source>
</reference>
<dbReference type="InterPro" id="IPR018686">
    <property type="entry name" value="DUF2175"/>
</dbReference>
<name>A0A8S5NNP3_9CAUD</name>
<accession>A0A8S5NNP3</accession>
<dbReference type="EMBL" id="BK015215">
    <property type="protein sequence ID" value="DAD96321.1"/>
    <property type="molecule type" value="Genomic_DNA"/>
</dbReference>
<dbReference type="Pfam" id="PF09943">
    <property type="entry name" value="DUF2175"/>
    <property type="match status" value="1"/>
</dbReference>